<dbReference type="PANTHER" id="PTHR16320:SF23">
    <property type="entry name" value="SPHINGOMYELINASE C 1"/>
    <property type="match status" value="1"/>
</dbReference>
<dbReference type="EMBL" id="AEIU01000002">
    <property type="protein sequence ID" value="EFP98542.1"/>
    <property type="molecule type" value="Genomic_DNA"/>
</dbReference>
<gene>
    <name evidence="4" type="ORF">VIBC2010_08343</name>
</gene>
<dbReference type="Gene3D" id="3.60.10.10">
    <property type="entry name" value="Endonuclease/exonuclease/phosphatase"/>
    <property type="match status" value="1"/>
</dbReference>
<dbReference type="InterPro" id="IPR005135">
    <property type="entry name" value="Endo/exonuclease/phosphatase"/>
</dbReference>
<dbReference type="AlphaFoldDB" id="E3BEC5"/>
<protein>
    <submittedName>
        <fullName evidence="4">Putative phospholipase C</fullName>
    </submittedName>
</protein>
<accession>E3BEC5</accession>
<dbReference type="SUPFAM" id="SSF56219">
    <property type="entry name" value="DNase I-like"/>
    <property type="match status" value="1"/>
</dbReference>
<keyword evidence="5" id="KW-1185">Reference proteome</keyword>
<dbReference type="InterPro" id="IPR017766">
    <property type="entry name" value="Sphingomyelinase/PLipase_C"/>
</dbReference>
<keyword evidence="1" id="KW-0732">Signal</keyword>
<dbReference type="STRING" id="796620.VIBC2010_08343"/>
<dbReference type="InterPro" id="IPR038772">
    <property type="entry name" value="Sph/SMPD2-like"/>
</dbReference>
<evidence type="ECO:0000313" key="4">
    <source>
        <dbReference type="EMBL" id="EFP98542.1"/>
    </source>
</evidence>
<dbReference type="eggNOG" id="COG3568">
    <property type="taxonomic scope" value="Bacteria"/>
</dbReference>
<dbReference type="RefSeq" id="WP_009599214.1">
    <property type="nucleotide sequence ID" value="NZ_AEIU01000002.1"/>
</dbReference>
<dbReference type="PANTHER" id="PTHR16320">
    <property type="entry name" value="SPHINGOMYELINASE FAMILY MEMBER"/>
    <property type="match status" value="1"/>
</dbReference>
<dbReference type="InterPro" id="IPR036691">
    <property type="entry name" value="Endo/exonu/phosph_ase_sf"/>
</dbReference>
<dbReference type="Proteomes" id="UP000002943">
    <property type="component" value="Unassembled WGS sequence"/>
</dbReference>
<evidence type="ECO:0000256" key="2">
    <source>
        <dbReference type="ARBA" id="ARBA00022801"/>
    </source>
</evidence>
<name>E3BEC5_9VIBR</name>
<reference evidence="4 5" key="1">
    <citation type="journal article" date="2012" name="Int. J. Syst. Evol. Microbiol.">
        <title>Vibrio caribbeanicus sp. nov., isolated from the marine sponge Scleritoderma cyanea.</title>
        <authorList>
            <person name="Hoffmann M."/>
            <person name="Monday S.R."/>
            <person name="Allard M.W."/>
            <person name="Strain E.A."/>
            <person name="Whittaker P."/>
            <person name="Naum M."/>
            <person name="McCarthy P.J."/>
            <person name="Lopez J.V."/>
            <person name="Fischer M."/>
            <person name="Brown E.W."/>
        </authorList>
    </citation>
    <scope>NUCLEOTIDE SEQUENCE [LARGE SCALE GENOMIC DNA]</scope>
    <source>
        <strain evidence="4 5">ATCC BAA-2122</strain>
    </source>
</reference>
<organism evidence="4 5">
    <name type="scientific">Vibrio caribbeanicus ATCC BAA-2122</name>
    <dbReference type="NCBI Taxonomy" id="796620"/>
    <lineage>
        <taxon>Bacteria</taxon>
        <taxon>Pseudomonadati</taxon>
        <taxon>Pseudomonadota</taxon>
        <taxon>Gammaproteobacteria</taxon>
        <taxon>Vibrionales</taxon>
        <taxon>Vibrionaceae</taxon>
        <taxon>Vibrio</taxon>
    </lineage>
</organism>
<dbReference type="CDD" id="cd09078">
    <property type="entry name" value="nSMase"/>
    <property type="match status" value="1"/>
</dbReference>
<comment type="caution">
    <text evidence="4">The sequence shown here is derived from an EMBL/GenBank/DDBJ whole genome shotgun (WGS) entry which is preliminary data.</text>
</comment>
<proteinExistence type="predicted"/>
<evidence type="ECO:0000259" key="3">
    <source>
        <dbReference type="Pfam" id="PF03372"/>
    </source>
</evidence>
<evidence type="ECO:0000313" key="5">
    <source>
        <dbReference type="Proteomes" id="UP000002943"/>
    </source>
</evidence>
<dbReference type="Pfam" id="PF03372">
    <property type="entry name" value="Exo_endo_phos"/>
    <property type="match status" value="1"/>
</dbReference>
<dbReference type="GO" id="GO:0005576">
    <property type="term" value="C:extracellular region"/>
    <property type="evidence" value="ECO:0007669"/>
    <property type="project" value="InterPro"/>
</dbReference>
<dbReference type="OrthoDB" id="338539at2"/>
<feature type="domain" description="Endonuclease/exonuclease/phosphatase" evidence="3">
    <location>
        <begin position="169"/>
        <end position="388"/>
    </location>
</feature>
<dbReference type="GO" id="GO:0004767">
    <property type="term" value="F:sphingomyelin phosphodiesterase activity"/>
    <property type="evidence" value="ECO:0007669"/>
    <property type="project" value="InterPro"/>
</dbReference>
<keyword evidence="2" id="KW-0378">Hydrolase</keyword>
<evidence type="ECO:0000256" key="1">
    <source>
        <dbReference type="ARBA" id="ARBA00022729"/>
    </source>
</evidence>
<sequence>MRLYLCTFIILSIIPLQTAIAGTIVKLTNNTSQTINTIIVSDGPNDLYTPLESVVTPLRTEKILNLSRYSNIEANREYWVYLFLGENFYGLKIHLQGSVWGSSMSYNLFDPQGSDGLSVSDRDIHHVSDGGFNYYLKAVYTGGYDDLHIVVDDIESKIPTTVDDGLRMMTYNTWMLPYIGQERDTRARYIAEAVKGYDVVFLQEVFDLGNEDTINFLMSEEYVYRSEKLTANDSNTFDGGVLTYSKYPIEFQDQLVFEHCTGTDCSGDKGAVYTKINHSGKAYHLFNIHLGAWNGDQHRQTRMAQLGELRVFISAQQIAEHEPVIVGGDFNIDREHYPEDFQQMLRILDAYDPGESSPFRYSSDPYLNHFSLNNDSTAIDRERLDYVLLLKSTSPKRYINSVLPRRVFTSELWGKWELSDHFAVEALIEIE</sequence>